<accession>A0A1G8K6F8</accession>
<sequence>MDYVMKTICPSLSAFQDLMQDMQEAELGVDRYMTYIATRVVKSAKPNIAKLAGPVPSDQTV</sequence>
<dbReference type="Proteomes" id="UP000199340">
    <property type="component" value="Unassembled WGS sequence"/>
</dbReference>
<protein>
    <submittedName>
        <fullName evidence="1">Lrp/AsnC family transcriptional regulator, regulator of ectoine-degradation genes</fullName>
    </submittedName>
</protein>
<dbReference type="AlphaFoldDB" id="A0A1G8K6F8"/>
<proteinExistence type="predicted"/>
<dbReference type="STRING" id="490829.SAMN05421850_102422"/>
<evidence type="ECO:0000313" key="1">
    <source>
        <dbReference type="EMBL" id="SDI39024.1"/>
    </source>
</evidence>
<name>A0A1G8K6F8_9RHOB</name>
<keyword evidence="2" id="KW-1185">Reference proteome</keyword>
<evidence type="ECO:0000313" key="2">
    <source>
        <dbReference type="Proteomes" id="UP000199340"/>
    </source>
</evidence>
<dbReference type="EMBL" id="FNEB01000002">
    <property type="protein sequence ID" value="SDI39024.1"/>
    <property type="molecule type" value="Genomic_DNA"/>
</dbReference>
<organism evidence="1 2">
    <name type="scientific">Lutimaribacter saemankumensis</name>
    <dbReference type="NCBI Taxonomy" id="490829"/>
    <lineage>
        <taxon>Bacteria</taxon>
        <taxon>Pseudomonadati</taxon>
        <taxon>Pseudomonadota</taxon>
        <taxon>Alphaproteobacteria</taxon>
        <taxon>Rhodobacterales</taxon>
        <taxon>Roseobacteraceae</taxon>
        <taxon>Lutimaribacter</taxon>
    </lineage>
</organism>
<gene>
    <name evidence="1" type="ORF">SAMN05421850_102422</name>
</gene>
<reference evidence="1 2" key="1">
    <citation type="submission" date="2016-10" db="EMBL/GenBank/DDBJ databases">
        <authorList>
            <person name="de Groot N.N."/>
        </authorList>
    </citation>
    <scope>NUCLEOTIDE SEQUENCE [LARGE SCALE GENOMIC DNA]</scope>
    <source>
        <strain evidence="1 2">DSM 28010</strain>
    </source>
</reference>